<evidence type="ECO:0000256" key="10">
    <source>
        <dbReference type="ARBA" id="ARBA00063665"/>
    </source>
</evidence>
<keyword evidence="7 11" id="KW-0067">ATP-binding</keyword>
<dbReference type="EC" id="2.7.1.30" evidence="11"/>
<evidence type="ECO:0000256" key="11">
    <source>
        <dbReference type="HAMAP-Rule" id="MF_00186"/>
    </source>
</evidence>
<feature type="binding site" evidence="11">
    <location>
        <position position="13"/>
    </location>
    <ligand>
        <name>sn-glycerol 3-phosphate</name>
        <dbReference type="ChEBI" id="CHEBI:57597"/>
    </ligand>
</feature>
<comment type="activity regulation">
    <text evidence="11">Activated by phosphorylation and inhibited by fructose 1,6-bisphosphate (FBP).</text>
</comment>
<feature type="binding site" evidence="11">
    <location>
        <position position="308"/>
    </location>
    <ligand>
        <name>ADP</name>
        <dbReference type="ChEBI" id="CHEBI:456216"/>
    </ligand>
</feature>
<protein>
    <recommendedName>
        <fullName evidence="11">Glycerol kinase</fullName>
        <ecNumber evidence="11">2.7.1.30</ecNumber>
    </recommendedName>
    <alternativeName>
        <fullName evidence="11">ATP:glycerol 3-phosphotransferase</fullName>
    </alternativeName>
    <alternativeName>
        <fullName evidence="11">Glycerokinase</fullName>
        <shortName evidence="11">GK</shortName>
    </alternativeName>
</protein>
<dbReference type="NCBIfam" id="NF000756">
    <property type="entry name" value="PRK00047.1"/>
    <property type="match status" value="1"/>
</dbReference>
<feature type="binding site" evidence="11">
    <location>
        <position position="83"/>
    </location>
    <ligand>
        <name>sn-glycerol 3-phosphate</name>
        <dbReference type="ChEBI" id="CHEBI:57597"/>
    </ligand>
</feature>
<evidence type="ECO:0000256" key="4">
    <source>
        <dbReference type="ARBA" id="ARBA00022741"/>
    </source>
</evidence>
<dbReference type="SUPFAM" id="SSF53067">
    <property type="entry name" value="Actin-like ATPase domain"/>
    <property type="match status" value="2"/>
</dbReference>
<comment type="catalytic activity">
    <reaction evidence="8 11">
        <text>glycerol + ATP = sn-glycerol 3-phosphate + ADP + H(+)</text>
        <dbReference type="Rhea" id="RHEA:21644"/>
        <dbReference type="ChEBI" id="CHEBI:15378"/>
        <dbReference type="ChEBI" id="CHEBI:17754"/>
        <dbReference type="ChEBI" id="CHEBI:30616"/>
        <dbReference type="ChEBI" id="CHEBI:57597"/>
        <dbReference type="ChEBI" id="CHEBI:456216"/>
        <dbReference type="EC" id="2.7.1.30"/>
    </reaction>
</comment>
<evidence type="ECO:0000256" key="9">
    <source>
        <dbReference type="ARBA" id="ARBA00054633"/>
    </source>
</evidence>
<feature type="binding site" evidence="11">
    <location>
        <position position="84"/>
    </location>
    <ligand>
        <name>glycerol</name>
        <dbReference type="ChEBI" id="CHEBI:17754"/>
    </ligand>
</feature>
<dbReference type="PROSITE" id="PS00445">
    <property type="entry name" value="FGGY_KINASES_2"/>
    <property type="match status" value="1"/>
</dbReference>
<keyword evidence="4 11" id="KW-0547">Nucleotide-binding</keyword>
<comment type="caution">
    <text evidence="15">The sequence shown here is derived from an EMBL/GenBank/DDBJ whole genome shotgun (WGS) entry which is preliminary data.</text>
</comment>
<dbReference type="PANTHER" id="PTHR10196">
    <property type="entry name" value="SUGAR KINASE"/>
    <property type="match status" value="1"/>
</dbReference>
<dbReference type="GO" id="GO:0005829">
    <property type="term" value="C:cytosol"/>
    <property type="evidence" value="ECO:0007669"/>
    <property type="project" value="UniProtKB-ARBA"/>
</dbReference>
<keyword evidence="5 11" id="KW-0418">Kinase</keyword>
<dbReference type="GO" id="GO:0004370">
    <property type="term" value="F:glycerol kinase activity"/>
    <property type="evidence" value="ECO:0007669"/>
    <property type="project" value="UniProtKB-UniRule"/>
</dbReference>
<dbReference type="HAMAP" id="MF_00186">
    <property type="entry name" value="Glycerol_kin"/>
    <property type="match status" value="1"/>
</dbReference>
<feature type="binding site" evidence="11">
    <location>
        <position position="308"/>
    </location>
    <ligand>
        <name>ATP</name>
        <dbReference type="ChEBI" id="CHEBI:30616"/>
    </ligand>
</feature>
<dbReference type="GO" id="GO:0006072">
    <property type="term" value="P:glycerol-3-phosphate metabolic process"/>
    <property type="evidence" value="ECO:0007669"/>
    <property type="project" value="InterPro"/>
</dbReference>
<feature type="binding site" evidence="11">
    <location>
        <position position="15"/>
    </location>
    <ligand>
        <name>ATP</name>
        <dbReference type="ChEBI" id="CHEBI:30616"/>
    </ligand>
</feature>
<feature type="binding site" evidence="11">
    <location>
        <position position="83"/>
    </location>
    <ligand>
        <name>glycerol</name>
        <dbReference type="ChEBI" id="CHEBI:17754"/>
    </ligand>
</feature>
<dbReference type="Pfam" id="PF00370">
    <property type="entry name" value="FGGY_N"/>
    <property type="match status" value="1"/>
</dbReference>
<feature type="binding site" evidence="11">
    <location>
        <position position="409"/>
    </location>
    <ligand>
        <name>ADP</name>
        <dbReference type="ChEBI" id="CHEBI:456216"/>
    </ligand>
</feature>
<dbReference type="NCBIfam" id="TIGR01311">
    <property type="entry name" value="glycerol_kin"/>
    <property type="match status" value="1"/>
</dbReference>
<reference evidence="15" key="1">
    <citation type="submission" date="2020-10" db="EMBL/GenBank/DDBJ databases">
        <authorList>
            <person name="Gilroy R."/>
        </authorList>
    </citation>
    <scope>NUCLEOTIDE SEQUENCE</scope>
    <source>
        <strain evidence="15">ChiSxjej1B13-7958</strain>
    </source>
</reference>
<evidence type="ECO:0000256" key="7">
    <source>
        <dbReference type="ARBA" id="ARBA00022840"/>
    </source>
</evidence>
<dbReference type="InterPro" id="IPR018483">
    <property type="entry name" value="Carb_kinase_FGGY_CS"/>
</dbReference>
<dbReference type="InterPro" id="IPR005999">
    <property type="entry name" value="Glycerol_kin"/>
</dbReference>
<gene>
    <name evidence="11 15" type="primary">glpK</name>
    <name evidence="15" type="ORF">IAB89_08245</name>
</gene>
<dbReference type="GO" id="GO:0019563">
    <property type="term" value="P:glycerol catabolic process"/>
    <property type="evidence" value="ECO:0007669"/>
    <property type="project" value="UniProtKB-UniRule"/>
</dbReference>
<reference evidence="15" key="2">
    <citation type="journal article" date="2021" name="PeerJ">
        <title>Extensive microbial diversity within the chicken gut microbiome revealed by metagenomics and culture.</title>
        <authorList>
            <person name="Gilroy R."/>
            <person name="Ravi A."/>
            <person name="Getino M."/>
            <person name="Pursley I."/>
            <person name="Horton D.L."/>
            <person name="Alikhan N.F."/>
            <person name="Baker D."/>
            <person name="Gharbi K."/>
            <person name="Hall N."/>
            <person name="Watson M."/>
            <person name="Adriaenssens E.M."/>
            <person name="Foster-Nyarko E."/>
            <person name="Jarju S."/>
            <person name="Secka A."/>
            <person name="Antonio M."/>
            <person name="Oren A."/>
            <person name="Chaudhuri R.R."/>
            <person name="La Ragione R."/>
            <person name="Hildebrand F."/>
            <person name="Pallen M.J."/>
        </authorList>
    </citation>
    <scope>NUCLEOTIDE SEQUENCE</scope>
    <source>
        <strain evidence="15">ChiSxjej1B13-7958</strain>
    </source>
</reference>
<dbReference type="Gene3D" id="3.30.420.40">
    <property type="match status" value="2"/>
</dbReference>
<feature type="domain" description="Carbohydrate kinase FGGY C-terminal" evidence="14">
    <location>
        <begin position="260"/>
        <end position="448"/>
    </location>
</feature>
<keyword evidence="6 11" id="KW-0319">Glycerol metabolism</keyword>
<dbReference type="CDD" id="cd07769">
    <property type="entry name" value="ASKHA_NBD_FGGY_GK"/>
    <property type="match status" value="1"/>
</dbReference>
<evidence type="ECO:0000256" key="12">
    <source>
        <dbReference type="RuleBase" id="RU003733"/>
    </source>
</evidence>
<dbReference type="InterPro" id="IPR043129">
    <property type="entry name" value="ATPase_NBD"/>
</dbReference>
<dbReference type="AlphaFoldDB" id="A0A9D1DEF6"/>
<dbReference type="FunFam" id="3.30.420.40:FF:000008">
    <property type="entry name" value="Glycerol kinase"/>
    <property type="match status" value="1"/>
</dbReference>
<sequence length="500" mass="55979">MEKKYIVALDEGTTSCRCIVFDREQNIVSVAQKEFPQIYPQAGWVEHNATDIYVTQYGVLMEALTRLNIHGEEIAGIGVTNQRETVVAWDRETGLPICNAIVWQCRRTADICETIMQNQELTDYIKETTGLLVDAYFSGTKIKWILDHVEGAREKAEQGRLLFGTIDTWLIWKLTDGKAYVTDYTNASRTMLFNIHTLQWDERILKELGIPANVLPEVKSCSEIYGTMNIAGAEVPICGIAGDQQAALFGQTCFKKGDVKNTYGTGNFILMNTGSEPVRSKNGLLTTIGYGLNGKITYALEGSVFVGGAVLQWLRDEMRFYKDAPDADYFGGRVKDSQGVYFVPAFTGMGAPYWDMHARGTIFGLTRGTSRNHIIRAALESIAFQSKDVIDAMMADTGLEINEIKVDGGASVSDIIMQFQADITGKRLRRPIVRETTALGAAYLAGLATGFWKDLNDVRDHWTIDRVYEPKMEEEQRRRVLRGWNQAVKCARLWGSTETD</sequence>
<feature type="binding site" evidence="11">
    <location>
        <position position="14"/>
    </location>
    <ligand>
        <name>ATP</name>
        <dbReference type="ChEBI" id="CHEBI:30616"/>
    </ligand>
</feature>
<evidence type="ECO:0000313" key="16">
    <source>
        <dbReference type="Proteomes" id="UP000824242"/>
    </source>
</evidence>
<keyword evidence="3 11" id="KW-0808">Transferase</keyword>
<comment type="subunit">
    <text evidence="10 11">Homotetramer and homodimer (in equilibrium).</text>
</comment>
<feature type="binding site" evidence="11">
    <location>
        <position position="243"/>
    </location>
    <ligand>
        <name>sn-glycerol 3-phosphate</name>
        <dbReference type="ChEBI" id="CHEBI:57597"/>
    </ligand>
</feature>
<feature type="binding site" evidence="11">
    <location>
        <position position="17"/>
    </location>
    <ligand>
        <name>ADP</name>
        <dbReference type="ChEBI" id="CHEBI:456216"/>
    </ligand>
</feature>
<feature type="binding site" evidence="11">
    <location>
        <position position="265"/>
    </location>
    <ligand>
        <name>ADP</name>
        <dbReference type="ChEBI" id="CHEBI:456216"/>
    </ligand>
</feature>
<dbReference type="FunFam" id="3.30.420.40:FF:000007">
    <property type="entry name" value="Glycerol kinase"/>
    <property type="match status" value="1"/>
</dbReference>
<dbReference type="Proteomes" id="UP000824242">
    <property type="component" value="Unassembled WGS sequence"/>
</dbReference>
<comment type="function">
    <text evidence="9 11">Key enzyme in the regulation of glycerol uptake and metabolism. Catalyzes the phosphorylation of glycerol to yield sn-glycerol 3-phosphate.</text>
</comment>
<comment type="caution">
    <text evidence="11">Lacks conserved residue(s) required for the propagation of feature annotation.</text>
</comment>
<feature type="binding site" evidence="11">
    <location>
        <position position="243"/>
    </location>
    <ligand>
        <name>glycerol</name>
        <dbReference type="ChEBI" id="CHEBI:17754"/>
    </ligand>
</feature>
<evidence type="ECO:0000256" key="1">
    <source>
        <dbReference type="ARBA" id="ARBA00005190"/>
    </source>
</evidence>
<feature type="binding site" evidence="11">
    <location>
        <position position="312"/>
    </location>
    <ligand>
        <name>ATP</name>
        <dbReference type="ChEBI" id="CHEBI:30616"/>
    </ligand>
</feature>
<name>A0A9D1DEF6_9FIRM</name>
<evidence type="ECO:0000256" key="5">
    <source>
        <dbReference type="ARBA" id="ARBA00022777"/>
    </source>
</evidence>
<evidence type="ECO:0000259" key="13">
    <source>
        <dbReference type="Pfam" id="PF00370"/>
    </source>
</evidence>
<feature type="binding site" evidence="11">
    <location>
        <position position="13"/>
    </location>
    <ligand>
        <name>ATP</name>
        <dbReference type="ChEBI" id="CHEBI:30616"/>
    </ligand>
</feature>
<feature type="domain" description="Carbohydrate kinase FGGY N-terminal" evidence="13">
    <location>
        <begin position="5"/>
        <end position="250"/>
    </location>
</feature>
<dbReference type="PANTHER" id="PTHR10196:SF69">
    <property type="entry name" value="GLYCEROL KINASE"/>
    <property type="match status" value="1"/>
</dbReference>
<comment type="pathway">
    <text evidence="1 11">Polyol metabolism; glycerol degradation via glycerol kinase pathway; sn-glycerol 3-phosphate from glycerol: step 1/1.</text>
</comment>
<dbReference type="InterPro" id="IPR018485">
    <property type="entry name" value="FGGY_C"/>
</dbReference>
<feature type="binding site" evidence="11">
    <location>
        <position position="244"/>
    </location>
    <ligand>
        <name>glycerol</name>
        <dbReference type="ChEBI" id="CHEBI:17754"/>
    </ligand>
</feature>
<organism evidence="15 16">
    <name type="scientific">Candidatus Caccousia avicola</name>
    <dbReference type="NCBI Taxonomy" id="2840721"/>
    <lineage>
        <taxon>Bacteria</taxon>
        <taxon>Bacillati</taxon>
        <taxon>Bacillota</taxon>
        <taxon>Clostridia</taxon>
        <taxon>Eubacteriales</taxon>
        <taxon>Oscillospiraceae</taxon>
        <taxon>Oscillospiraceae incertae sedis</taxon>
        <taxon>Candidatus Caccousia</taxon>
    </lineage>
</organism>
<feature type="binding site" evidence="11">
    <location>
        <position position="84"/>
    </location>
    <ligand>
        <name>sn-glycerol 3-phosphate</name>
        <dbReference type="ChEBI" id="CHEBI:57597"/>
    </ligand>
</feature>
<dbReference type="InterPro" id="IPR000577">
    <property type="entry name" value="Carb_kinase_FGGY"/>
</dbReference>
<evidence type="ECO:0000313" key="15">
    <source>
        <dbReference type="EMBL" id="HIR47626.1"/>
    </source>
</evidence>
<dbReference type="GO" id="GO:0005524">
    <property type="term" value="F:ATP binding"/>
    <property type="evidence" value="ECO:0007669"/>
    <property type="project" value="UniProtKB-UniRule"/>
</dbReference>
<feature type="binding site" evidence="11">
    <location>
        <position position="136"/>
    </location>
    <ligand>
        <name>sn-glycerol 3-phosphate</name>
        <dbReference type="ChEBI" id="CHEBI:57597"/>
    </ligand>
</feature>
<feature type="binding site" evidence="11">
    <location>
        <position position="136"/>
    </location>
    <ligand>
        <name>glycerol</name>
        <dbReference type="ChEBI" id="CHEBI:17754"/>
    </ligand>
</feature>
<evidence type="ECO:0000256" key="8">
    <source>
        <dbReference type="ARBA" id="ARBA00052101"/>
    </source>
</evidence>
<evidence type="ECO:0000256" key="3">
    <source>
        <dbReference type="ARBA" id="ARBA00022679"/>
    </source>
</evidence>
<comment type="similarity">
    <text evidence="2 11 12">Belongs to the FGGY kinase family.</text>
</comment>
<evidence type="ECO:0000256" key="6">
    <source>
        <dbReference type="ARBA" id="ARBA00022798"/>
    </source>
</evidence>
<feature type="binding site" evidence="11">
    <location>
        <position position="13"/>
    </location>
    <ligand>
        <name>ADP</name>
        <dbReference type="ChEBI" id="CHEBI:456216"/>
    </ligand>
</feature>
<feature type="binding site" evidence="11">
    <location>
        <position position="409"/>
    </location>
    <ligand>
        <name>ATP</name>
        <dbReference type="ChEBI" id="CHEBI:30616"/>
    </ligand>
</feature>
<proteinExistence type="inferred from homology"/>
<dbReference type="InterPro" id="IPR018484">
    <property type="entry name" value="FGGY_N"/>
</dbReference>
<evidence type="ECO:0000259" key="14">
    <source>
        <dbReference type="Pfam" id="PF02782"/>
    </source>
</evidence>
<dbReference type="PROSITE" id="PS00933">
    <property type="entry name" value="FGGY_KINASES_1"/>
    <property type="match status" value="1"/>
</dbReference>
<evidence type="ECO:0000256" key="2">
    <source>
        <dbReference type="ARBA" id="ARBA00009156"/>
    </source>
</evidence>
<dbReference type="EMBL" id="DVGZ01000087">
    <property type="protein sequence ID" value="HIR47626.1"/>
    <property type="molecule type" value="Genomic_DNA"/>
</dbReference>
<dbReference type="PIRSF" id="PIRSF000538">
    <property type="entry name" value="GlpK"/>
    <property type="match status" value="1"/>
</dbReference>
<dbReference type="Pfam" id="PF02782">
    <property type="entry name" value="FGGY_C"/>
    <property type="match status" value="1"/>
</dbReference>
<accession>A0A9D1DEF6</accession>
<feature type="binding site" evidence="11">
    <location>
        <position position="265"/>
    </location>
    <ligand>
        <name>ATP</name>
        <dbReference type="ChEBI" id="CHEBI:30616"/>
    </ligand>
</feature>